<dbReference type="GO" id="GO:0004177">
    <property type="term" value="F:aminopeptidase activity"/>
    <property type="evidence" value="ECO:0007669"/>
    <property type="project" value="UniProtKB-KW"/>
</dbReference>
<keyword evidence="1" id="KW-1133">Transmembrane helix</keyword>
<feature type="transmembrane region" description="Helical" evidence="1">
    <location>
        <begin position="15"/>
        <end position="33"/>
    </location>
</feature>
<dbReference type="InterPro" id="IPR045175">
    <property type="entry name" value="M28_fam"/>
</dbReference>
<keyword evidence="1" id="KW-0812">Transmembrane</keyword>
<feature type="domain" description="Peptidase M28" evidence="2">
    <location>
        <begin position="126"/>
        <end position="325"/>
    </location>
</feature>
<sequence length="347" mass="39146">MIFLNFVQQCKAYEWLLYTLIYISLCNISINPTTDLTKFKKMKKLTYLALSFFSVCTFAQEVSKDRVKTILSTLASDEMKGREIGTPENDKAAEYIAKLFKENNLEYCTGNSYLIPFDYEGKKVYNVCGIKKGKTDKYLGFSGHFDHIGMSDKTGDNIYNGADDDASGIATLAGIADYFKNKKPDFSMVFIAFNGEEKGMLGSRAISTDASLDKVYNNMTALFNFEMVATESQFGKNALFMTGDEFSDFDELFNKYAANGLKINPDPYATQKLFYRSDNVSFVKKKIIAHSFSTVDMTKASHYHNESDDVSVVDFDNLTGIINNVGKTLEKLNPQNFAPQYNDKVKF</sequence>
<dbReference type="InterPro" id="IPR007484">
    <property type="entry name" value="Peptidase_M28"/>
</dbReference>
<evidence type="ECO:0000256" key="1">
    <source>
        <dbReference type="SAM" id="Phobius"/>
    </source>
</evidence>
<keyword evidence="3" id="KW-0645">Protease</keyword>
<gene>
    <name evidence="3" type="ORF">NCTC13533_04848</name>
</gene>
<keyword evidence="3" id="KW-0031">Aminopeptidase</keyword>
<dbReference type="EMBL" id="UFVQ01000003">
    <property type="protein sequence ID" value="STD10552.1"/>
    <property type="molecule type" value="Genomic_DNA"/>
</dbReference>
<evidence type="ECO:0000259" key="2">
    <source>
        <dbReference type="Pfam" id="PF04389"/>
    </source>
</evidence>
<organism evidence="3 4">
    <name type="scientific">Chryseobacterium carnipullorum</name>
    <dbReference type="NCBI Taxonomy" id="1124835"/>
    <lineage>
        <taxon>Bacteria</taxon>
        <taxon>Pseudomonadati</taxon>
        <taxon>Bacteroidota</taxon>
        <taxon>Flavobacteriia</taxon>
        <taxon>Flavobacteriales</taxon>
        <taxon>Weeksellaceae</taxon>
        <taxon>Chryseobacterium group</taxon>
        <taxon>Chryseobacterium</taxon>
    </lineage>
</organism>
<proteinExistence type="predicted"/>
<evidence type="ECO:0000313" key="3">
    <source>
        <dbReference type="EMBL" id="STD10552.1"/>
    </source>
</evidence>
<dbReference type="PANTHER" id="PTHR12147">
    <property type="entry name" value="METALLOPEPTIDASE M28 FAMILY MEMBER"/>
    <property type="match status" value="1"/>
</dbReference>
<protein>
    <submittedName>
        <fullName evidence="3">Predicted aminopeptidase, Iap family</fullName>
    </submittedName>
</protein>
<dbReference type="PANTHER" id="PTHR12147:SF26">
    <property type="entry name" value="PEPTIDASE M28 DOMAIN-CONTAINING PROTEIN"/>
    <property type="match status" value="1"/>
</dbReference>
<dbReference type="Gene3D" id="3.40.630.10">
    <property type="entry name" value="Zn peptidases"/>
    <property type="match status" value="1"/>
</dbReference>
<keyword evidence="1" id="KW-0472">Membrane</keyword>
<dbReference type="AlphaFoldDB" id="A0A376EL30"/>
<accession>A0A376EL30</accession>
<dbReference type="SUPFAM" id="SSF53187">
    <property type="entry name" value="Zn-dependent exopeptidases"/>
    <property type="match status" value="1"/>
</dbReference>
<reference evidence="3 4" key="1">
    <citation type="submission" date="2018-06" db="EMBL/GenBank/DDBJ databases">
        <authorList>
            <consortium name="Pathogen Informatics"/>
            <person name="Doyle S."/>
        </authorList>
    </citation>
    <scope>NUCLEOTIDE SEQUENCE [LARGE SCALE GENOMIC DNA]</scope>
    <source>
        <strain evidence="3 4">NCTC13533</strain>
    </source>
</reference>
<dbReference type="Proteomes" id="UP000255224">
    <property type="component" value="Unassembled WGS sequence"/>
</dbReference>
<name>A0A376EL30_CHRCU</name>
<dbReference type="GO" id="GO:0008235">
    <property type="term" value="F:metalloexopeptidase activity"/>
    <property type="evidence" value="ECO:0007669"/>
    <property type="project" value="InterPro"/>
</dbReference>
<dbReference type="GO" id="GO:0006508">
    <property type="term" value="P:proteolysis"/>
    <property type="evidence" value="ECO:0007669"/>
    <property type="project" value="InterPro"/>
</dbReference>
<dbReference type="STRING" id="297244.SAMN05421639_103406"/>
<dbReference type="Pfam" id="PF04389">
    <property type="entry name" value="Peptidase_M28"/>
    <property type="match status" value="1"/>
</dbReference>
<evidence type="ECO:0000313" key="4">
    <source>
        <dbReference type="Proteomes" id="UP000255224"/>
    </source>
</evidence>
<keyword evidence="3" id="KW-0378">Hydrolase</keyword>